<gene>
    <name evidence="1" type="ORF">SPELUC_LOCUS15077</name>
</gene>
<organism evidence="1 2">
    <name type="scientific">Cetraspora pellucida</name>
    <dbReference type="NCBI Taxonomy" id="1433469"/>
    <lineage>
        <taxon>Eukaryota</taxon>
        <taxon>Fungi</taxon>
        <taxon>Fungi incertae sedis</taxon>
        <taxon>Mucoromycota</taxon>
        <taxon>Glomeromycotina</taxon>
        <taxon>Glomeromycetes</taxon>
        <taxon>Diversisporales</taxon>
        <taxon>Gigasporaceae</taxon>
        <taxon>Cetraspora</taxon>
    </lineage>
</organism>
<dbReference type="EMBL" id="CAJVPW010047842">
    <property type="protein sequence ID" value="CAG8760175.1"/>
    <property type="molecule type" value="Genomic_DNA"/>
</dbReference>
<accession>A0ACA9QNG3</accession>
<name>A0ACA9QNG3_9GLOM</name>
<reference evidence="1" key="1">
    <citation type="submission" date="2021-06" db="EMBL/GenBank/DDBJ databases">
        <authorList>
            <person name="Kallberg Y."/>
            <person name="Tangrot J."/>
            <person name="Rosling A."/>
        </authorList>
    </citation>
    <scope>NUCLEOTIDE SEQUENCE</scope>
    <source>
        <strain evidence="1">28 12/20/2015</strain>
    </source>
</reference>
<evidence type="ECO:0000313" key="2">
    <source>
        <dbReference type="Proteomes" id="UP000789366"/>
    </source>
</evidence>
<proteinExistence type="predicted"/>
<evidence type="ECO:0000313" key="1">
    <source>
        <dbReference type="EMBL" id="CAG8760175.1"/>
    </source>
</evidence>
<keyword evidence="2" id="KW-1185">Reference proteome</keyword>
<protein>
    <submittedName>
        <fullName evidence="1">12672_t:CDS:1</fullName>
    </submittedName>
</protein>
<dbReference type="Proteomes" id="UP000789366">
    <property type="component" value="Unassembled WGS sequence"/>
</dbReference>
<feature type="non-terminal residue" evidence="1">
    <location>
        <position position="63"/>
    </location>
</feature>
<comment type="caution">
    <text evidence="1">The sequence shown here is derived from an EMBL/GenBank/DDBJ whole genome shotgun (WGS) entry which is preliminary data.</text>
</comment>
<sequence length="63" mass="6960">SEEVELHSQILPDENQNLEASTPEGNSLILRIKTLTDPLATMYSSSLSQPANFQSKNKGIFIL</sequence>
<feature type="non-terminal residue" evidence="1">
    <location>
        <position position="1"/>
    </location>
</feature>